<name>A0ABV9WEY7_9ACTN</name>
<keyword evidence="1" id="KW-0472">Membrane</keyword>
<organism evidence="2 3">
    <name type="scientific">Dactylosporangium cerinum</name>
    <dbReference type="NCBI Taxonomy" id="1434730"/>
    <lineage>
        <taxon>Bacteria</taxon>
        <taxon>Bacillati</taxon>
        <taxon>Actinomycetota</taxon>
        <taxon>Actinomycetes</taxon>
        <taxon>Micromonosporales</taxon>
        <taxon>Micromonosporaceae</taxon>
        <taxon>Dactylosporangium</taxon>
    </lineage>
</organism>
<protein>
    <submittedName>
        <fullName evidence="2">Uncharacterized protein</fullName>
    </submittedName>
</protein>
<comment type="caution">
    <text evidence="2">The sequence shown here is derived from an EMBL/GenBank/DDBJ whole genome shotgun (WGS) entry which is preliminary data.</text>
</comment>
<feature type="transmembrane region" description="Helical" evidence="1">
    <location>
        <begin position="26"/>
        <end position="44"/>
    </location>
</feature>
<gene>
    <name evidence="2" type="ORF">ACFPIJ_53435</name>
</gene>
<keyword evidence="3" id="KW-1185">Reference proteome</keyword>
<keyword evidence="1" id="KW-1133">Transmembrane helix</keyword>
<accession>A0ABV9WEY7</accession>
<evidence type="ECO:0000313" key="3">
    <source>
        <dbReference type="Proteomes" id="UP001595912"/>
    </source>
</evidence>
<sequence length="97" mass="10588">MTGSGRPALLAPALWLADRVRTSTRLGVLCVVLLIPGLGATWAYTGSIDGQINFTGAEVDGTEVVHPRWTSWRRWPLLRPRTSARCAPSSPTTRTCR</sequence>
<dbReference type="EMBL" id="JBHSIU010000105">
    <property type="protein sequence ID" value="MFC5006614.1"/>
    <property type="molecule type" value="Genomic_DNA"/>
</dbReference>
<dbReference type="RefSeq" id="WP_380127245.1">
    <property type="nucleotide sequence ID" value="NZ_JBHSIU010000105.1"/>
</dbReference>
<reference evidence="3" key="1">
    <citation type="journal article" date="2019" name="Int. J. Syst. Evol. Microbiol.">
        <title>The Global Catalogue of Microorganisms (GCM) 10K type strain sequencing project: providing services to taxonomists for standard genome sequencing and annotation.</title>
        <authorList>
            <consortium name="The Broad Institute Genomics Platform"/>
            <consortium name="The Broad Institute Genome Sequencing Center for Infectious Disease"/>
            <person name="Wu L."/>
            <person name="Ma J."/>
        </authorList>
    </citation>
    <scope>NUCLEOTIDE SEQUENCE [LARGE SCALE GENOMIC DNA]</scope>
    <source>
        <strain evidence="3">CGMCC 4.7152</strain>
    </source>
</reference>
<proteinExistence type="predicted"/>
<evidence type="ECO:0000256" key="1">
    <source>
        <dbReference type="SAM" id="Phobius"/>
    </source>
</evidence>
<dbReference type="Proteomes" id="UP001595912">
    <property type="component" value="Unassembled WGS sequence"/>
</dbReference>
<keyword evidence="1" id="KW-0812">Transmembrane</keyword>
<evidence type="ECO:0000313" key="2">
    <source>
        <dbReference type="EMBL" id="MFC5006614.1"/>
    </source>
</evidence>